<evidence type="ECO:0000313" key="1">
    <source>
        <dbReference type="EMBL" id="GLB35675.1"/>
    </source>
</evidence>
<accession>A0A9P3PGR8</accession>
<proteinExistence type="predicted"/>
<comment type="caution">
    <text evidence="1">The sequence shown here is derived from an EMBL/GenBank/DDBJ whole genome shotgun (WGS) entry which is preliminary data.</text>
</comment>
<keyword evidence="2" id="KW-1185">Reference proteome</keyword>
<sequence length="133" mass="15103">MRCVCHANAKDHADTNRHIPTSRLWHRVSNALNALGSRWGHAGSDPDDVYSSMGVTCRALDSEKYYHDHDTILRVEASEESELDKGVVWVCVGILDCGFFRRASVLDRSEKYYQLLAQVFHTIAAVVVCMHRR</sequence>
<organism evidence="1 2">
    <name type="scientific">Lyophyllum shimeji</name>
    <name type="common">Hon-shimeji</name>
    <name type="synonym">Tricholoma shimeji</name>
    <dbReference type="NCBI Taxonomy" id="47721"/>
    <lineage>
        <taxon>Eukaryota</taxon>
        <taxon>Fungi</taxon>
        <taxon>Dikarya</taxon>
        <taxon>Basidiomycota</taxon>
        <taxon>Agaricomycotina</taxon>
        <taxon>Agaricomycetes</taxon>
        <taxon>Agaricomycetidae</taxon>
        <taxon>Agaricales</taxon>
        <taxon>Tricholomatineae</taxon>
        <taxon>Lyophyllaceae</taxon>
        <taxon>Lyophyllum</taxon>
    </lineage>
</organism>
<name>A0A9P3PGR8_LYOSH</name>
<protein>
    <submittedName>
        <fullName evidence="1">Uncharacterized protein</fullName>
    </submittedName>
</protein>
<dbReference type="AlphaFoldDB" id="A0A9P3PGR8"/>
<evidence type="ECO:0000313" key="2">
    <source>
        <dbReference type="Proteomes" id="UP001063166"/>
    </source>
</evidence>
<gene>
    <name evidence="1" type="ORF">LshimejAT787_0212400</name>
</gene>
<dbReference type="Proteomes" id="UP001063166">
    <property type="component" value="Unassembled WGS sequence"/>
</dbReference>
<reference evidence="1" key="1">
    <citation type="submission" date="2022-07" db="EMBL/GenBank/DDBJ databases">
        <title>The genome of Lyophyllum shimeji provides insight into the initial evolution of ectomycorrhizal fungal genome.</title>
        <authorList>
            <person name="Kobayashi Y."/>
            <person name="Shibata T."/>
            <person name="Hirakawa H."/>
            <person name="Shigenobu S."/>
            <person name="Nishiyama T."/>
            <person name="Yamada A."/>
            <person name="Hasebe M."/>
            <person name="Kawaguchi M."/>
        </authorList>
    </citation>
    <scope>NUCLEOTIDE SEQUENCE</scope>
    <source>
        <strain evidence="1">AT787</strain>
    </source>
</reference>
<dbReference type="EMBL" id="BRPK01000002">
    <property type="protein sequence ID" value="GLB35675.1"/>
    <property type="molecule type" value="Genomic_DNA"/>
</dbReference>